<dbReference type="KEGG" id="larg:LPA65_16615"/>
<proteinExistence type="predicted"/>
<dbReference type="EMBL" id="CP032756">
    <property type="protein sequence ID" value="AYJ37301.1"/>
    <property type="molecule type" value="Genomic_DNA"/>
</dbReference>
<evidence type="ECO:0000313" key="1">
    <source>
        <dbReference type="EMBL" id="AYJ37301.1"/>
    </source>
</evidence>
<organism evidence="1 2">
    <name type="scientific">Lactiplantibacillus argentoratensis</name>
    <dbReference type="NCBI Taxonomy" id="271881"/>
    <lineage>
        <taxon>Bacteria</taxon>
        <taxon>Bacillati</taxon>
        <taxon>Bacillota</taxon>
        <taxon>Bacilli</taxon>
        <taxon>Lactobacillales</taxon>
        <taxon>Lactobacillaceae</taxon>
        <taxon>Lactiplantibacillus</taxon>
    </lineage>
</organism>
<dbReference type="Proteomes" id="UP000281644">
    <property type="component" value="Plasmid unnamed5"/>
</dbReference>
<protein>
    <submittedName>
        <fullName evidence="1">Uncharacterized protein</fullName>
    </submittedName>
</protein>
<dbReference type="RefSeq" id="WP_016526748.1">
    <property type="nucleotide sequence ID" value="NZ_BJZD01000120.1"/>
</dbReference>
<gene>
    <name evidence="1" type="ORF">LPA65_16615</name>
</gene>
<name>A0AAN1Q4D6_9LACO</name>
<keyword evidence="1" id="KW-0614">Plasmid</keyword>
<evidence type="ECO:0000313" key="2">
    <source>
        <dbReference type="Proteomes" id="UP000281644"/>
    </source>
</evidence>
<geneLocation type="plasmid" evidence="1 2">
    <name>unnamed5</name>
</geneLocation>
<sequence>MALIKKDADALHVNVEKTVDDTRKQKTITAKDRKSLRVDPDTYDTIKSLAYIKDKKIYEIENEMVEAYKRDKLSPREREIFDSMNRSAK</sequence>
<dbReference type="AlphaFoldDB" id="A0AAN1Q4D6"/>
<reference evidence="1 2" key="1">
    <citation type="submission" date="2018-10" db="EMBL/GenBank/DDBJ databases">
        <title>Genome sequencing of Lactobacillus species.</title>
        <authorList>
            <person name="Baek C."/>
            <person name="Yi H."/>
        </authorList>
    </citation>
    <scope>NUCLEOTIDE SEQUENCE [LARGE SCALE GENOMIC DNA]</scope>
    <source>
        <strain evidence="1 2">DSM 16365</strain>
        <plasmid evidence="1 2">unnamed5</plasmid>
    </source>
</reference>
<accession>A0AAN1Q4D6</accession>